<gene>
    <name evidence="8" type="ORF">ACFO8Q_00275</name>
</gene>
<dbReference type="PROSITE" id="PS51352">
    <property type="entry name" value="THIOREDOXIN_2"/>
    <property type="match status" value="1"/>
</dbReference>
<dbReference type="Gene3D" id="3.40.30.10">
    <property type="entry name" value="Glutaredoxin"/>
    <property type="match status" value="1"/>
</dbReference>
<dbReference type="Pfam" id="PF00085">
    <property type="entry name" value="Thioredoxin"/>
    <property type="match status" value="1"/>
</dbReference>
<reference evidence="9" key="1">
    <citation type="journal article" date="2019" name="Int. J. Syst. Evol. Microbiol.">
        <title>The Global Catalogue of Microorganisms (GCM) 10K type strain sequencing project: providing services to taxonomists for standard genome sequencing and annotation.</title>
        <authorList>
            <consortium name="The Broad Institute Genomics Platform"/>
            <consortium name="The Broad Institute Genome Sequencing Center for Infectious Disease"/>
            <person name="Wu L."/>
            <person name="Ma J."/>
        </authorList>
    </citation>
    <scope>NUCLEOTIDE SEQUENCE [LARGE SCALE GENOMIC DNA]</scope>
    <source>
        <strain evidence="9">WYCCWR 12678</strain>
    </source>
</reference>
<evidence type="ECO:0000256" key="5">
    <source>
        <dbReference type="ARBA" id="ARBA00023284"/>
    </source>
</evidence>
<dbReference type="CDD" id="cd02947">
    <property type="entry name" value="TRX_family"/>
    <property type="match status" value="1"/>
</dbReference>
<dbReference type="PANTHER" id="PTHR45663:SF11">
    <property type="entry name" value="GEO12009P1"/>
    <property type="match status" value="1"/>
</dbReference>
<evidence type="ECO:0000259" key="7">
    <source>
        <dbReference type="PROSITE" id="PS51352"/>
    </source>
</evidence>
<keyword evidence="2" id="KW-0813">Transport</keyword>
<feature type="domain" description="Thioredoxin" evidence="7">
    <location>
        <begin position="1"/>
        <end position="105"/>
    </location>
</feature>
<name>A0ABV9PW60_9BACL</name>
<dbReference type="InterPro" id="IPR005746">
    <property type="entry name" value="Thioredoxin"/>
</dbReference>
<evidence type="ECO:0000256" key="4">
    <source>
        <dbReference type="ARBA" id="ARBA00023157"/>
    </source>
</evidence>
<dbReference type="SUPFAM" id="SSF52833">
    <property type="entry name" value="Thioredoxin-like"/>
    <property type="match status" value="1"/>
</dbReference>
<dbReference type="RefSeq" id="WP_380023395.1">
    <property type="nucleotide sequence ID" value="NZ_JBHSHC010000002.1"/>
</dbReference>
<comment type="similarity">
    <text evidence="1 6">Belongs to the thioredoxin family.</text>
</comment>
<dbReference type="EMBL" id="JBHSHC010000002">
    <property type="protein sequence ID" value="MFC4765843.1"/>
    <property type="molecule type" value="Genomic_DNA"/>
</dbReference>
<evidence type="ECO:0000256" key="2">
    <source>
        <dbReference type="ARBA" id="ARBA00022448"/>
    </source>
</evidence>
<dbReference type="InterPro" id="IPR013766">
    <property type="entry name" value="Thioredoxin_domain"/>
</dbReference>
<evidence type="ECO:0000313" key="9">
    <source>
        <dbReference type="Proteomes" id="UP001596002"/>
    </source>
</evidence>
<dbReference type="InterPro" id="IPR036249">
    <property type="entry name" value="Thioredoxin-like_sf"/>
</dbReference>
<keyword evidence="4" id="KW-1015">Disulfide bond</keyword>
<proteinExistence type="inferred from homology"/>
<keyword evidence="9" id="KW-1185">Reference proteome</keyword>
<evidence type="ECO:0000256" key="3">
    <source>
        <dbReference type="ARBA" id="ARBA00022982"/>
    </source>
</evidence>
<evidence type="ECO:0000256" key="6">
    <source>
        <dbReference type="PIRNR" id="PIRNR000077"/>
    </source>
</evidence>
<sequence>MREVNKENFASEVIESEKPVLVDIWGPTCQPCLALMPQVEELAKVYDEKVKIVKLNSAQNRRLCVDLRVIGLPAFLLFKDGQEVGRLSSKEISIHDVENLLKTAI</sequence>
<accession>A0ABV9PW60</accession>
<evidence type="ECO:0000313" key="8">
    <source>
        <dbReference type="EMBL" id="MFC4765843.1"/>
    </source>
</evidence>
<organism evidence="8 9">
    <name type="scientific">Effusibacillus consociatus</name>
    <dbReference type="NCBI Taxonomy" id="1117041"/>
    <lineage>
        <taxon>Bacteria</taxon>
        <taxon>Bacillati</taxon>
        <taxon>Bacillota</taxon>
        <taxon>Bacilli</taxon>
        <taxon>Bacillales</taxon>
        <taxon>Alicyclobacillaceae</taxon>
        <taxon>Effusibacillus</taxon>
    </lineage>
</organism>
<dbReference type="PIRSF" id="PIRSF000077">
    <property type="entry name" value="Thioredoxin"/>
    <property type="match status" value="1"/>
</dbReference>
<dbReference type="Proteomes" id="UP001596002">
    <property type="component" value="Unassembled WGS sequence"/>
</dbReference>
<comment type="caution">
    <text evidence="8">The sequence shown here is derived from an EMBL/GenBank/DDBJ whole genome shotgun (WGS) entry which is preliminary data.</text>
</comment>
<keyword evidence="3" id="KW-0249">Electron transport</keyword>
<evidence type="ECO:0000256" key="1">
    <source>
        <dbReference type="ARBA" id="ARBA00008987"/>
    </source>
</evidence>
<dbReference type="PANTHER" id="PTHR45663">
    <property type="entry name" value="GEO12009P1"/>
    <property type="match status" value="1"/>
</dbReference>
<protein>
    <recommendedName>
        <fullName evidence="6">Thioredoxin</fullName>
    </recommendedName>
</protein>
<keyword evidence="5" id="KW-0676">Redox-active center</keyword>